<organism evidence="2 3">
    <name type="scientific">Aspergillus steynii IBT 23096</name>
    <dbReference type="NCBI Taxonomy" id="1392250"/>
    <lineage>
        <taxon>Eukaryota</taxon>
        <taxon>Fungi</taxon>
        <taxon>Dikarya</taxon>
        <taxon>Ascomycota</taxon>
        <taxon>Pezizomycotina</taxon>
        <taxon>Eurotiomycetes</taxon>
        <taxon>Eurotiomycetidae</taxon>
        <taxon>Eurotiales</taxon>
        <taxon>Aspergillaceae</taxon>
        <taxon>Aspergillus</taxon>
        <taxon>Aspergillus subgen. Circumdati</taxon>
    </lineage>
</organism>
<evidence type="ECO:0000313" key="3">
    <source>
        <dbReference type="Proteomes" id="UP000234275"/>
    </source>
</evidence>
<dbReference type="GeneID" id="36557471"/>
<sequence length="118" mass="13068">MYFCHVGQGRVGKLLARSKPHLPRLPVRPEQSIPSTLPTTAKDAFPLPSQKTPSLSLLAPRSSPSPWTPKVQPLPPYTFSSLSVQSYQPRPDFGAPEPHLAAEERSPIGPWRFLHLIV</sequence>
<dbReference type="EMBL" id="MSFO01000007">
    <property type="protein sequence ID" value="PLB45382.1"/>
    <property type="molecule type" value="Genomic_DNA"/>
</dbReference>
<dbReference type="RefSeq" id="XP_024700684.1">
    <property type="nucleotide sequence ID" value="XM_024849772.1"/>
</dbReference>
<keyword evidence="3" id="KW-1185">Reference proteome</keyword>
<dbReference type="AlphaFoldDB" id="A0A2I2FXP7"/>
<reference evidence="2 3" key="1">
    <citation type="submission" date="2016-12" db="EMBL/GenBank/DDBJ databases">
        <title>The genomes of Aspergillus section Nigri reveals drivers in fungal speciation.</title>
        <authorList>
            <consortium name="DOE Joint Genome Institute"/>
            <person name="Vesth T.C."/>
            <person name="Nybo J."/>
            <person name="Theobald S."/>
            <person name="Brandl J."/>
            <person name="Frisvad J.C."/>
            <person name="Nielsen K.F."/>
            <person name="Lyhne E.K."/>
            <person name="Kogle M.E."/>
            <person name="Kuo A."/>
            <person name="Riley R."/>
            <person name="Clum A."/>
            <person name="Nolan M."/>
            <person name="Lipzen A."/>
            <person name="Salamov A."/>
            <person name="Henrissat B."/>
            <person name="Wiebenga A."/>
            <person name="De Vries R.P."/>
            <person name="Grigoriev I.V."/>
            <person name="Mortensen U.H."/>
            <person name="Andersen M.R."/>
            <person name="Baker S.E."/>
        </authorList>
    </citation>
    <scope>NUCLEOTIDE SEQUENCE [LARGE SCALE GENOMIC DNA]</scope>
    <source>
        <strain evidence="2 3">IBT 23096</strain>
    </source>
</reference>
<evidence type="ECO:0000256" key="1">
    <source>
        <dbReference type="SAM" id="MobiDB-lite"/>
    </source>
</evidence>
<dbReference type="Proteomes" id="UP000234275">
    <property type="component" value="Unassembled WGS sequence"/>
</dbReference>
<proteinExistence type="predicted"/>
<accession>A0A2I2FXP7</accession>
<gene>
    <name evidence="2" type="ORF">P170DRAFT_439150</name>
</gene>
<comment type="caution">
    <text evidence="2">The sequence shown here is derived from an EMBL/GenBank/DDBJ whole genome shotgun (WGS) entry which is preliminary data.</text>
</comment>
<name>A0A2I2FXP7_9EURO</name>
<feature type="compositionally biased region" description="Low complexity" evidence="1">
    <location>
        <begin position="53"/>
        <end position="65"/>
    </location>
</feature>
<protein>
    <submittedName>
        <fullName evidence="2">Uncharacterized protein</fullName>
    </submittedName>
</protein>
<evidence type="ECO:0000313" key="2">
    <source>
        <dbReference type="EMBL" id="PLB45382.1"/>
    </source>
</evidence>
<feature type="region of interest" description="Disordered" evidence="1">
    <location>
        <begin position="19"/>
        <end position="71"/>
    </location>
</feature>
<dbReference type="VEuPathDB" id="FungiDB:P170DRAFT_439150"/>